<name>A0ABQ9GMS2_9NEOP</name>
<dbReference type="InterPro" id="IPR050951">
    <property type="entry name" value="Retrovirus_Pol_polyprotein"/>
</dbReference>
<dbReference type="PANTHER" id="PTHR37984">
    <property type="entry name" value="PROTEIN CBG26694"/>
    <property type="match status" value="1"/>
</dbReference>
<accession>A0ABQ9GMS2</accession>
<comment type="caution">
    <text evidence="8">The sequence shown here is derived from an EMBL/GenBank/DDBJ whole genome shotgun (WGS) entry which is preliminary data.</text>
</comment>
<evidence type="ECO:0000313" key="8">
    <source>
        <dbReference type="EMBL" id="KAJ8873326.1"/>
    </source>
</evidence>
<dbReference type="Pfam" id="PF17917">
    <property type="entry name" value="RT_RNaseH"/>
    <property type="match status" value="1"/>
</dbReference>
<evidence type="ECO:0000256" key="5">
    <source>
        <dbReference type="ARBA" id="ARBA00022801"/>
    </source>
</evidence>
<gene>
    <name evidence="8" type="ORF">PR048_026960</name>
</gene>
<proteinExistence type="predicted"/>
<reference evidence="8 9" key="1">
    <citation type="submission" date="2023-02" db="EMBL/GenBank/DDBJ databases">
        <title>LHISI_Scaffold_Assembly.</title>
        <authorList>
            <person name="Stuart O.P."/>
            <person name="Cleave R."/>
            <person name="Magrath M.J.L."/>
            <person name="Mikheyev A.S."/>
        </authorList>
    </citation>
    <scope>NUCLEOTIDE SEQUENCE [LARGE SCALE GENOMIC DNA]</scope>
    <source>
        <strain evidence="8">Daus_M_001</strain>
        <tissue evidence="8">Leg muscle</tissue>
    </source>
</reference>
<sequence>MGRSGKIPDVVLLRLRKGAQPVFNRERDVPYALMKKVDTELDTLEAEGVLTKVETSDWGLPLVVIPKADGVVRLCIDYKVGVNERLQMPTTKFGKIDDILNGLRNSRFFCQLDLFTAYLHVPVDEQSSEIQIISIHHGTYRLHRLSFRISTAASEFNRVNYQILCDVPKLCHILMISSMDRLERIQLACDASPTGIARVLSHIVDGNEYPNAFASRLLTAAEKNYSQLDRETLAIVFTVDNFFQYLFGSHFKLVTDSQPLT</sequence>
<keyword evidence="2" id="KW-0548">Nucleotidyltransferase</keyword>
<keyword evidence="6" id="KW-0695">RNA-directed DNA polymerase</keyword>
<protein>
    <recommendedName>
        <fullName evidence="7">Reverse transcriptase RNase H-like domain-containing protein</fullName>
    </recommendedName>
</protein>
<evidence type="ECO:0000256" key="1">
    <source>
        <dbReference type="ARBA" id="ARBA00022679"/>
    </source>
</evidence>
<dbReference type="PANTHER" id="PTHR37984:SF5">
    <property type="entry name" value="PROTEIN NYNRIN-LIKE"/>
    <property type="match status" value="1"/>
</dbReference>
<evidence type="ECO:0000256" key="4">
    <source>
        <dbReference type="ARBA" id="ARBA00022759"/>
    </source>
</evidence>
<dbReference type="InterPro" id="IPR041373">
    <property type="entry name" value="RT_RNaseH"/>
</dbReference>
<dbReference type="InterPro" id="IPR043128">
    <property type="entry name" value="Rev_trsase/Diguanyl_cyclase"/>
</dbReference>
<dbReference type="InterPro" id="IPR043502">
    <property type="entry name" value="DNA/RNA_pol_sf"/>
</dbReference>
<organism evidence="8 9">
    <name type="scientific">Dryococelus australis</name>
    <dbReference type="NCBI Taxonomy" id="614101"/>
    <lineage>
        <taxon>Eukaryota</taxon>
        <taxon>Metazoa</taxon>
        <taxon>Ecdysozoa</taxon>
        <taxon>Arthropoda</taxon>
        <taxon>Hexapoda</taxon>
        <taxon>Insecta</taxon>
        <taxon>Pterygota</taxon>
        <taxon>Neoptera</taxon>
        <taxon>Polyneoptera</taxon>
        <taxon>Phasmatodea</taxon>
        <taxon>Verophasmatodea</taxon>
        <taxon>Anareolatae</taxon>
        <taxon>Phasmatidae</taxon>
        <taxon>Eurycanthinae</taxon>
        <taxon>Dryococelus</taxon>
    </lineage>
</organism>
<evidence type="ECO:0000259" key="7">
    <source>
        <dbReference type="Pfam" id="PF17917"/>
    </source>
</evidence>
<evidence type="ECO:0000256" key="3">
    <source>
        <dbReference type="ARBA" id="ARBA00022722"/>
    </source>
</evidence>
<keyword evidence="1" id="KW-0808">Transferase</keyword>
<dbReference type="Gene3D" id="3.10.10.10">
    <property type="entry name" value="HIV Type 1 Reverse Transcriptase, subunit A, domain 1"/>
    <property type="match status" value="1"/>
</dbReference>
<keyword evidence="3" id="KW-0540">Nuclease</keyword>
<dbReference type="Gene3D" id="3.30.70.270">
    <property type="match status" value="1"/>
</dbReference>
<evidence type="ECO:0000256" key="2">
    <source>
        <dbReference type="ARBA" id="ARBA00022695"/>
    </source>
</evidence>
<keyword evidence="4" id="KW-0255">Endonuclease</keyword>
<dbReference type="Proteomes" id="UP001159363">
    <property type="component" value="Chromosome 10"/>
</dbReference>
<keyword evidence="5" id="KW-0378">Hydrolase</keyword>
<feature type="domain" description="Reverse transcriptase RNase H-like" evidence="7">
    <location>
        <begin position="183"/>
        <end position="261"/>
    </location>
</feature>
<keyword evidence="9" id="KW-1185">Reference proteome</keyword>
<evidence type="ECO:0000256" key="6">
    <source>
        <dbReference type="ARBA" id="ARBA00022918"/>
    </source>
</evidence>
<evidence type="ECO:0000313" key="9">
    <source>
        <dbReference type="Proteomes" id="UP001159363"/>
    </source>
</evidence>
<dbReference type="EMBL" id="JARBHB010000011">
    <property type="protein sequence ID" value="KAJ8873326.1"/>
    <property type="molecule type" value="Genomic_DNA"/>
</dbReference>
<dbReference type="SUPFAM" id="SSF56672">
    <property type="entry name" value="DNA/RNA polymerases"/>
    <property type="match status" value="1"/>
</dbReference>